<gene>
    <name evidence="2" type="ORF">EYF80_000839</name>
</gene>
<reference evidence="2 3" key="1">
    <citation type="submission" date="2019-03" db="EMBL/GenBank/DDBJ databases">
        <title>First draft genome of Liparis tanakae, snailfish: a comprehensive survey of snailfish specific genes.</title>
        <authorList>
            <person name="Kim W."/>
            <person name="Song I."/>
            <person name="Jeong J.-H."/>
            <person name="Kim D."/>
            <person name="Kim S."/>
            <person name="Ryu S."/>
            <person name="Song J.Y."/>
            <person name="Lee S.K."/>
        </authorList>
    </citation>
    <scope>NUCLEOTIDE SEQUENCE [LARGE SCALE GENOMIC DNA]</scope>
    <source>
        <tissue evidence="2">Muscle</tissue>
    </source>
</reference>
<comment type="caution">
    <text evidence="2">The sequence shown here is derived from an EMBL/GenBank/DDBJ whole genome shotgun (WGS) entry which is preliminary data.</text>
</comment>
<protein>
    <submittedName>
        <fullName evidence="2">Uncharacterized protein</fullName>
    </submittedName>
</protein>
<dbReference type="AlphaFoldDB" id="A0A4Z2JG67"/>
<organism evidence="2 3">
    <name type="scientific">Liparis tanakae</name>
    <name type="common">Tanaka's snailfish</name>
    <dbReference type="NCBI Taxonomy" id="230148"/>
    <lineage>
        <taxon>Eukaryota</taxon>
        <taxon>Metazoa</taxon>
        <taxon>Chordata</taxon>
        <taxon>Craniata</taxon>
        <taxon>Vertebrata</taxon>
        <taxon>Euteleostomi</taxon>
        <taxon>Actinopterygii</taxon>
        <taxon>Neopterygii</taxon>
        <taxon>Teleostei</taxon>
        <taxon>Neoteleostei</taxon>
        <taxon>Acanthomorphata</taxon>
        <taxon>Eupercaria</taxon>
        <taxon>Perciformes</taxon>
        <taxon>Cottioidei</taxon>
        <taxon>Cottales</taxon>
        <taxon>Liparidae</taxon>
        <taxon>Liparis</taxon>
    </lineage>
</organism>
<evidence type="ECO:0000313" key="3">
    <source>
        <dbReference type="Proteomes" id="UP000314294"/>
    </source>
</evidence>
<proteinExistence type="predicted"/>
<dbReference type="EMBL" id="SRLO01000003">
    <property type="protein sequence ID" value="TNN88961.1"/>
    <property type="molecule type" value="Genomic_DNA"/>
</dbReference>
<sequence length="264" mass="28470">MESAPTKAYVLTVGIKVVRVIPGVLPLSPVDGLQEADKPRTQSTSVHTYMKMVKNPKGSGCTDHPCLDIGSKEHNTFHKRIMMPIDHLNLQRGEFNGVARMNAHKSGKKELHCMRAKRRMPQLENISSKRRSGGKNIKGGMGKVTPHQQGRLMQDAQQPFSVKDGGIGFGLNMHEGWKTSAGFLRSITARGPYSAARSKWAGPTLRLQMLANLSEGTGVPSVCLWSRSRSGSMGKGSHRRGSTPADSGGPAAPVLPVAVEDGVD</sequence>
<feature type="region of interest" description="Disordered" evidence="1">
    <location>
        <begin position="229"/>
        <end position="264"/>
    </location>
</feature>
<keyword evidence="3" id="KW-1185">Reference proteome</keyword>
<evidence type="ECO:0000313" key="2">
    <source>
        <dbReference type="EMBL" id="TNN88961.1"/>
    </source>
</evidence>
<dbReference type="Proteomes" id="UP000314294">
    <property type="component" value="Unassembled WGS sequence"/>
</dbReference>
<name>A0A4Z2JG67_9TELE</name>
<evidence type="ECO:0000256" key="1">
    <source>
        <dbReference type="SAM" id="MobiDB-lite"/>
    </source>
</evidence>
<accession>A0A4Z2JG67</accession>